<gene>
    <name evidence="1" type="ORF">NOV72_02494</name>
</gene>
<reference evidence="2" key="1">
    <citation type="submission" date="2018-01" db="EMBL/GenBank/DDBJ databases">
        <authorList>
            <person name="Peeters C."/>
        </authorList>
    </citation>
    <scope>NUCLEOTIDE SEQUENCE [LARGE SCALE GENOMIC DNA]</scope>
</reference>
<accession>A0A2U3I582</accession>
<keyword evidence="2" id="KW-1185">Reference proteome</keyword>
<dbReference type="Proteomes" id="UP000238169">
    <property type="component" value="Unassembled WGS sequence"/>
</dbReference>
<dbReference type="RefSeq" id="WP_106854932.1">
    <property type="nucleotide sequence ID" value="NZ_OGTP01000007.1"/>
</dbReference>
<dbReference type="AlphaFoldDB" id="A0A2U3I582"/>
<name>A0A2U3I582_9BURK</name>
<proteinExistence type="predicted"/>
<evidence type="ECO:0000313" key="1">
    <source>
        <dbReference type="EMBL" id="SPB15268.1"/>
    </source>
</evidence>
<organism evidence="1 2">
    <name type="scientific">Caballeronia novacaledonica</name>
    <dbReference type="NCBI Taxonomy" id="1544861"/>
    <lineage>
        <taxon>Bacteria</taxon>
        <taxon>Pseudomonadati</taxon>
        <taxon>Pseudomonadota</taxon>
        <taxon>Betaproteobacteria</taxon>
        <taxon>Burkholderiales</taxon>
        <taxon>Burkholderiaceae</taxon>
        <taxon>Caballeronia</taxon>
    </lineage>
</organism>
<protein>
    <submittedName>
        <fullName evidence="1">Uncharacterized protein</fullName>
    </submittedName>
</protein>
<sequence length="96" mass="9633">MKAIRYAMVAAKLTFGLVTVAQAHPFIGVGIVGGPVFPVASSSQSAPPLPVFARATDSGPAPLPPEAPPVRYVQPAIGNIAAIMGRGNVSGLQSGV</sequence>
<dbReference type="EMBL" id="OGTP01000007">
    <property type="protein sequence ID" value="SPB15268.1"/>
    <property type="molecule type" value="Genomic_DNA"/>
</dbReference>
<evidence type="ECO:0000313" key="2">
    <source>
        <dbReference type="Proteomes" id="UP000238169"/>
    </source>
</evidence>